<sequence length="52" mass="5867">MAAKLLMVFFVFNIVNPHLNFAQRREFLQAVQNRGDTFAQRYAGVQAAVGLP</sequence>
<evidence type="ECO:0000313" key="1">
    <source>
        <dbReference type="EMBL" id="VFS73988.1"/>
    </source>
</evidence>
<accession>A0A485BQW9</accession>
<evidence type="ECO:0000313" key="2">
    <source>
        <dbReference type="Proteomes" id="UP000401081"/>
    </source>
</evidence>
<keyword evidence="2" id="KW-1185">Reference proteome</keyword>
<reference evidence="1 2" key="1">
    <citation type="submission" date="2019-03" db="EMBL/GenBank/DDBJ databases">
        <authorList>
            <consortium name="Pathogen Informatics"/>
        </authorList>
    </citation>
    <scope>NUCLEOTIDE SEQUENCE [LARGE SCALE GENOMIC DNA]</scope>
    <source>
        <strain evidence="1 2">NCTC12993</strain>
    </source>
</reference>
<gene>
    <name evidence="1" type="ORF">NCTC12993_05055</name>
</gene>
<protein>
    <submittedName>
        <fullName evidence="1">Uncharacterized protein</fullName>
    </submittedName>
</protein>
<dbReference type="Proteomes" id="UP000401081">
    <property type="component" value="Unassembled WGS sequence"/>
</dbReference>
<name>A0A485BQW9_KLUCR</name>
<dbReference type="AlphaFoldDB" id="A0A485BQW9"/>
<dbReference type="EMBL" id="CAADJD010000022">
    <property type="protein sequence ID" value="VFS73988.1"/>
    <property type="molecule type" value="Genomic_DNA"/>
</dbReference>
<organism evidence="1 2">
    <name type="scientific">Kluyvera cryocrescens</name>
    <name type="common">Kluyvera citrophila</name>
    <dbReference type="NCBI Taxonomy" id="580"/>
    <lineage>
        <taxon>Bacteria</taxon>
        <taxon>Pseudomonadati</taxon>
        <taxon>Pseudomonadota</taxon>
        <taxon>Gammaproteobacteria</taxon>
        <taxon>Enterobacterales</taxon>
        <taxon>Enterobacteriaceae</taxon>
        <taxon>Kluyvera</taxon>
    </lineage>
</organism>
<proteinExistence type="predicted"/>